<organism evidence="2 3">
    <name type="scientific">Fodinibius sediminis</name>
    <dbReference type="NCBI Taxonomy" id="1214077"/>
    <lineage>
        <taxon>Bacteria</taxon>
        <taxon>Pseudomonadati</taxon>
        <taxon>Balneolota</taxon>
        <taxon>Balneolia</taxon>
        <taxon>Balneolales</taxon>
        <taxon>Balneolaceae</taxon>
        <taxon>Fodinibius</taxon>
    </lineage>
</organism>
<dbReference type="GO" id="GO:0009307">
    <property type="term" value="P:DNA restriction-modification system"/>
    <property type="evidence" value="ECO:0007669"/>
    <property type="project" value="UniProtKB-KW"/>
</dbReference>
<dbReference type="Proteomes" id="UP000317593">
    <property type="component" value="Unassembled WGS sequence"/>
</dbReference>
<dbReference type="InterPro" id="IPR006935">
    <property type="entry name" value="Helicase/UvrB_N"/>
</dbReference>
<reference evidence="2 3" key="1">
    <citation type="submission" date="2017-05" db="EMBL/GenBank/DDBJ databases">
        <authorList>
            <person name="Varghese N."/>
            <person name="Submissions S."/>
        </authorList>
    </citation>
    <scope>NUCLEOTIDE SEQUENCE [LARGE SCALE GENOMIC DNA]</scope>
    <source>
        <strain evidence="2 3">DSM 21194</strain>
    </source>
</reference>
<dbReference type="InterPro" id="IPR050742">
    <property type="entry name" value="Helicase_Restrict-Modif_Enz"/>
</dbReference>
<evidence type="ECO:0000313" key="2">
    <source>
        <dbReference type="EMBL" id="SMO72542.1"/>
    </source>
</evidence>
<dbReference type="Pfam" id="PF04851">
    <property type="entry name" value="ResIII"/>
    <property type="match status" value="1"/>
</dbReference>
<dbReference type="Pfam" id="PF04313">
    <property type="entry name" value="HSDR_N"/>
    <property type="match status" value="1"/>
</dbReference>
<dbReference type="InterPro" id="IPR007409">
    <property type="entry name" value="Restrct_endonuc_type1_HsdR_N"/>
</dbReference>
<dbReference type="Gene3D" id="3.40.50.300">
    <property type="entry name" value="P-loop containing nucleotide triphosphate hydrolases"/>
    <property type="match status" value="2"/>
</dbReference>
<dbReference type="CDD" id="cd18799">
    <property type="entry name" value="SF2_C_EcoAI-like"/>
    <property type="match status" value="1"/>
</dbReference>
<dbReference type="GO" id="GO:0005524">
    <property type="term" value="F:ATP binding"/>
    <property type="evidence" value="ECO:0007669"/>
    <property type="project" value="UniProtKB-KW"/>
</dbReference>
<dbReference type="AlphaFoldDB" id="A0A521DLS8"/>
<dbReference type="GO" id="GO:0003677">
    <property type="term" value="F:DNA binding"/>
    <property type="evidence" value="ECO:0007669"/>
    <property type="project" value="UniProtKB-KW"/>
</dbReference>
<dbReference type="Pfam" id="PF08463">
    <property type="entry name" value="EcoEI_R_C"/>
    <property type="match status" value="1"/>
</dbReference>
<dbReference type="PANTHER" id="PTHR47396:SF1">
    <property type="entry name" value="ATP-DEPENDENT HELICASE IRC3-RELATED"/>
    <property type="match status" value="1"/>
</dbReference>
<gene>
    <name evidence="2" type="ORF">SAMN06265218_11118</name>
</gene>
<dbReference type="Pfam" id="PF00271">
    <property type="entry name" value="Helicase_C"/>
    <property type="match status" value="1"/>
</dbReference>
<dbReference type="OrthoDB" id="9759819at2"/>
<dbReference type="Gene3D" id="3.90.1570.30">
    <property type="match status" value="1"/>
</dbReference>
<dbReference type="InterPro" id="IPR027417">
    <property type="entry name" value="P-loop_NTPase"/>
</dbReference>
<dbReference type="RefSeq" id="WP_142714936.1">
    <property type="nucleotide sequence ID" value="NZ_FXTH01000011.1"/>
</dbReference>
<dbReference type="CDD" id="cd18032">
    <property type="entry name" value="DEXHc_RE_I_III_res"/>
    <property type="match status" value="1"/>
</dbReference>
<dbReference type="PROSITE" id="PS51192">
    <property type="entry name" value="HELICASE_ATP_BIND_1"/>
    <property type="match status" value="1"/>
</dbReference>
<dbReference type="SMART" id="SM00487">
    <property type="entry name" value="DEXDc"/>
    <property type="match status" value="1"/>
</dbReference>
<accession>A0A521DLS8</accession>
<dbReference type="PANTHER" id="PTHR47396">
    <property type="entry name" value="TYPE I RESTRICTION ENZYME ECOKI R PROTEIN"/>
    <property type="match status" value="1"/>
</dbReference>
<dbReference type="SUPFAM" id="SSF52540">
    <property type="entry name" value="P-loop containing nucleoside triphosphate hydrolases"/>
    <property type="match status" value="2"/>
</dbReference>
<proteinExistence type="predicted"/>
<dbReference type="GO" id="GO:0005829">
    <property type="term" value="C:cytosol"/>
    <property type="evidence" value="ECO:0007669"/>
    <property type="project" value="TreeGrafter"/>
</dbReference>
<dbReference type="InterPro" id="IPR001650">
    <property type="entry name" value="Helicase_C-like"/>
</dbReference>
<dbReference type="EMBL" id="FXTH01000011">
    <property type="protein sequence ID" value="SMO72542.1"/>
    <property type="molecule type" value="Genomic_DNA"/>
</dbReference>
<name>A0A521DLS8_9BACT</name>
<sequence length="914" mass="105715">MSSNNLTPEQEARKKIDERLKQSGWDIQNKESIDFSVSDGVTIREYHTDSGPADYISFVQKRPAAIIEAKREEEGHRLLQAEAQSNRYSASDLQYIGQASLPFIYESNGEITRFTDLRDPKPRSREVFSFHRPETLQGWMEKDKTLRARLQEIPDLQTKGLRDCQISAIRNLEQSFKEGRPRALIQMATGAGKTFTAITSIYRLLKHADAKRILFLVDTKNLGEQAEQEFMKYTPTGENRKFTEIYPVQLLRSSYIAPDSKVCISTIQRMYSILQGDELEESSEEENPNEQYQPKEPVPVEYNEEVPIEFFDFIVIDECHRSIYNLWKQVLDYFDAFQVGLTATPDKRTYGYFKENVVSEYKHEQAVADGVNVGYDVFTIETEISKNGKEIKAKEYVEKREKLTRKKRWEQLDEDVDYTAKQLDKDVVNPSQIRNIIKTYRDSLPTIFPHREEVPKTLIFAKTDSHCDDIIKTVREEFAEGNDFCKKVTYKTEEDPKSVLQQFRNEFYPRIAVTVDMIATGTDVKPIECLMFMRDVKSRNYFEQMKGRGTRTLQKEDLEKVTPSAKTDKTHFVVVDAVGVTKSLKTDSRPLERNRTVPFKDLLHHIMMGSADEDFFDSAANRLARLNKLLDGREKEHFKEVTGKSINTVTNELLDATNPDKVQELAGKPQEEGGTGGDEEAAKRKLREKAASNFTGELIEFLDQAKKTHEQILDVVNIDEVTYAGWDKEQKQQSETLVEDFKAYIKEHKDEITALSIFYDQPHRLKEVTYQMIKELADKIRQEKPNLAPMHVWQGYSQLEKYEGRNPKSELTALVALIRKVCGLDEELRPFDSTVNRNFQEWVFDKQAGALKFNEEQMEWLHMIKDHIATSIHFTRDDLDYAPFDAKGGIGGMYKVFGDEMDEIIEEMNEELVA</sequence>
<dbReference type="GO" id="GO:0009035">
    <property type="term" value="F:type I site-specific deoxyribonuclease activity"/>
    <property type="evidence" value="ECO:0007669"/>
    <property type="project" value="UniProtKB-EC"/>
</dbReference>
<evidence type="ECO:0000259" key="1">
    <source>
        <dbReference type="PROSITE" id="PS51192"/>
    </source>
</evidence>
<feature type="domain" description="Helicase ATP-binding" evidence="1">
    <location>
        <begin position="174"/>
        <end position="363"/>
    </location>
</feature>
<keyword evidence="3" id="KW-1185">Reference proteome</keyword>
<dbReference type="InterPro" id="IPR014001">
    <property type="entry name" value="Helicase_ATP-bd"/>
</dbReference>
<evidence type="ECO:0000313" key="3">
    <source>
        <dbReference type="Proteomes" id="UP000317593"/>
    </source>
</evidence>
<dbReference type="InterPro" id="IPR013670">
    <property type="entry name" value="EcoEI_R_C_dom"/>
</dbReference>
<protein>
    <submittedName>
        <fullName evidence="2">Type I restriction enzyme, R subunit</fullName>
    </submittedName>
</protein>